<reference evidence="2 3" key="1">
    <citation type="submission" date="2020-03" db="EMBL/GenBank/DDBJ databases">
        <title>Identification of Halomonas strains.</title>
        <authorList>
            <person name="Xiao Z."/>
            <person name="Dong F."/>
            <person name="Wang Z."/>
            <person name="Zhao J.-Y."/>
        </authorList>
    </citation>
    <scope>NUCLEOTIDE SEQUENCE [LARGE SCALE GENOMIC DNA]</scope>
    <source>
        <strain evidence="2 3">DX6</strain>
    </source>
</reference>
<evidence type="ECO:0000313" key="2">
    <source>
        <dbReference type="EMBL" id="NIC07626.1"/>
    </source>
</evidence>
<protein>
    <submittedName>
        <fullName evidence="2">Phosphatidylserine/phosphatidylglycerophosphate/ cardiolipin synthase family protein</fullName>
    </submittedName>
</protein>
<evidence type="ECO:0000259" key="1">
    <source>
        <dbReference type="PROSITE" id="PS50035"/>
    </source>
</evidence>
<dbReference type="PANTHER" id="PTHR21248">
    <property type="entry name" value="CARDIOLIPIN SYNTHASE"/>
    <property type="match status" value="1"/>
</dbReference>
<comment type="caution">
    <text evidence="2">The sequence shown here is derived from an EMBL/GenBank/DDBJ whole genome shotgun (WGS) entry which is preliminary data.</text>
</comment>
<evidence type="ECO:0000313" key="3">
    <source>
        <dbReference type="Proteomes" id="UP001318321"/>
    </source>
</evidence>
<dbReference type="CDD" id="cd09159">
    <property type="entry name" value="PLDc_ybhO_like_2"/>
    <property type="match status" value="1"/>
</dbReference>
<dbReference type="SMART" id="SM00155">
    <property type="entry name" value="PLDc"/>
    <property type="match status" value="2"/>
</dbReference>
<accession>A0ABX0PW04</accession>
<keyword evidence="3" id="KW-1185">Reference proteome</keyword>
<dbReference type="Gene3D" id="3.30.870.10">
    <property type="entry name" value="Endonuclease Chain A"/>
    <property type="match status" value="2"/>
</dbReference>
<feature type="domain" description="PLD phosphodiesterase" evidence="1">
    <location>
        <begin position="106"/>
        <end position="133"/>
    </location>
</feature>
<feature type="domain" description="PLD phosphodiesterase" evidence="1">
    <location>
        <begin position="278"/>
        <end position="304"/>
    </location>
</feature>
<dbReference type="InterPro" id="IPR025202">
    <property type="entry name" value="PLD-like_dom"/>
</dbReference>
<dbReference type="PROSITE" id="PS50035">
    <property type="entry name" value="PLD"/>
    <property type="match status" value="2"/>
</dbReference>
<dbReference type="EMBL" id="JAAQTO010000055">
    <property type="protein sequence ID" value="NIC07626.1"/>
    <property type="molecule type" value="Genomic_DNA"/>
</dbReference>
<gene>
    <name evidence="2" type="ORF">HBJ55_19540</name>
</gene>
<dbReference type="Pfam" id="PF13091">
    <property type="entry name" value="PLDc_2"/>
    <property type="match status" value="2"/>
</dbReference>
<dbReference type="PANTHER" id="PTHR21248:SF23">
    <property type="entry name" value="CARDIOLIPIN SYNTHASE B"/>
    <property type="match status" value="1"/>
</dbReference>
<sequence>MGTDWKEGNRITLLPDSRRFVPALLEAIDTAQESIWLEQYLVESGRVTQRFFEALIRAARRGVEVRVLLDSFGATGLGQQERTRLSAAGVALCHYNPFMMRRLRRNLIRTHRKLVLIDRRVVFTGGYCLTDDYLGDWFDLMVRAEGPVVADAITLFADLWESPRVRGDKPRVERQAVPQPQPGGMAARLVQNEGHRSPTIRRSLHRQIVAATRRVWLYTPYFLPSRQLRRLIREASARGVDVRLLVAGKGHDHPSVRTAGQCHYGQLLDSGIKIYEYQPRFTHAKFCIVDDWATVGSCNFDHWSLHWNLEANLEVESPTFCADLVELFESHSLESMPILAQAWEKRSRTQRLRERTAALVSAWLAGLR</sequence>
<dbReference type="Proteomes" id="UP001318321">
    <property type="component" value="Unassembled WGS sequence"/>
</dbReference>
<name>A0ABX0PW04_9GAMM</name>
<dbReference type="SUPFAM" id="SSF56024">
    <property type="entry name" value="Phospholipase D/nuclease"/>
    <property type="match status" value="2"/>
</dbReference>
<dbReference type="CDD" id="cd09110">
    <property type="entry name" value="PLDc_CLS_1"/>
    <property type="match status" value="1"/>
</dbReference>
<organism evidence="2 3">
    <name type="scientific">Billgrantia bachuensis</name>
    <dbReference type="NCBI Taxonomy" id="2717286"/>
    <lineage>
        <taxon>Bacteria</taxon>
        <taxon>Pseudomonadati</taxon>
        <taxon>Pseudomonadota</taxon>
        <taxon>Gammaproteobacteria</taxon>
        <taxon>Oceanospirillales</taxon>
        <taxon>Halomonadaceae</taxon>
        <taxon>Billgrantia</taxon>
    </lineage>
</organism>
<proteinExistence type="predicted"/>
<dbReference type="InterPro" id="IPR001736">
    <property type="entry name" value="PLipase_D/transphosphatidylase"/>
</dbReference>